<dbReference type="Gene3D" id="1.10.246.140">
    <property type="match status" value="1"/>
</dbReference>
<protein>
    <recommendedName>
        <fullName evidence="2">Transcription and mRNA export factor SUS1</fullName>
    </recommendedName>
</protein>
<dbReference type="GO" id="GO:0006406">
    <property type="term" value="P:mRNA export from nucleus"/>
    <property type="evidence" value="ECO:0007669"/>
    <property type="project" value="UniProtKB-UniRule"/>
</dbReference>
<comment type="caution">
    <text evidence="3">The sequence shown here is derived from an EMBL/GenBank/DDBJ whole genome shotgun (WGS) entry which is preliminary data.</text>
</comment>
<keyword evidence="2" id="KW-0805">Transcription regulation</keyword>
<dbReference type="EMBL" id="BSXN01001262">
    <property type="protein sequence ID" value="GME72366.1"/>
    <property type="molecule type" value="Genomic_DNA"/>
</dbReference>
<evidence type="ECO:0000313" key="3">
    <source>
        <dbReference type="EMBL" id="GME72366.1"/>
    </source>
</evidence>
<dbReference type="GO" id="GO:0003713">
    <property type="term" value="F:transcription coactivator activity"/>
    <property type="evidence" value="ECO:0007669"/>
    <property type="project" value="UniProtKB-UniRule"/>
</dbReference>
<dbReference type="GO" id="GO:0070390">
    <property type="term" value="C:transcription export complex 2"/>
    <property type="evidence" value="ECO:0007669"/>
    <property type="project" value="UniProtKB-UniRule"/>
</dbReference>
<dbReference type="GO" id="GO:0015031">
    <property type="term" value="P:protein transport"/>
    <property type="evidence" value="ECO:0007669"/>
    <property type="project" value="UniProtKB-KW"/>
</dbReference>
<dbReference type="HAMAP" id="MF_03046">
    <property type="entry name" value="ENY2_Sus1"/>
    <property type="match status" value="1"/>
</dbReference>
<comment type="subunit">
    <text evidence="2">Component of the nuclear pore complex (NPC)-associated TREX-2 complex (transcription and export complex 2), composed of at least SUS1, SAC3, THP1, SEM1, and CDC31. TREX-2 contains 2 SUS1 chains. The TREX-2 complex interacts with the nucleoporin NUP1. Component of the 1.8 MDa SAGA transcription coactivator-HAT complex. SAGA is built of 5 distinct domains with specialized functions. Within the SAGA complex, SUS1, SGF11, SGF73 and UBP8 form an additional subcomplex of SAGA called the DUB module (deubiquitination module). Interacts directly with THP1, SAC3, SGF11, and with the RNA polymerase II.</text>
</comment>
<dbReference type="GO" id="GO:0006325">
    <property type="term" value="P:chromatin organization"/>
    <property type="evidence" value="ECO:0007669"/>
    <property type="project" value="UniProtKB-KW"/>
</dbReference>
<comment type="subcellular location">
    <subcellularLocation>
        <location evidence="2">Nucleus</location>
        <location evidence="2">Nucleoplasm</location>
    </subcellularLocation>
    <subcellularLocation>
        <location evidence="2">Cytoplasm</location>
        <location evidence="2">P-body</location>
    </subcellularLocation>
</comment>
<dbReference type="Pfam" id="PF10163">
    <property type="entry name" value="EnY2"/>
    <property type="match status" value="1"/>
</dbReference>
<dbReference type="GO" id="GO:0005643">
    <property type="term" value="C:nuclear pore"/>
    <property type="evidence" value="ECO:0007669"/>
    <property type="project" value="UniProtKB-UniRule"/>
</dbReference>
<reference evidence="3" key="1">
    <citation type="submission" date="2023-04" db="EMBL/GenBank/DDBJ databases">
        <title>Candida boidinii NBRC 10035.</title>
        <authorList>
            <person name="Ichikawa N."/>
            <person name="Sato H."/>
            <person name="Tonouchi N."/>
        </authorList>
    </citation>
    <scope>NUCLEOTIDE SEQUENCE</scope>
    <source>
        <strain evidence="3">NBRC 10035</strain>
    </source>
</reference>
<dbReference type="InterPro" id="IPR018783">
    <property type="entry name" value="TF_ENY2"/>
</dbReference>
<dbReference type="InterPro" id="IPR038212">
    <property type="entry name" value="TF_EnY2_sf"/>
</dbReference>
<keyword evidence="2" id="KW-0804">Transcription</keyword>
<evidence type="ECO:0000256" key="1">
    <source>
        <dbReference type="ARBA" id="ARBA00023010"/>
    </source>
</evidence>
<keyword evidence="2" id="KW-0653">Protein transport</keyword>
<comment type="function">
    <text evidence="2">Involved in mRNA export coupled transcription activation by association with both the TREX-2 and the SAGA complexes. At the promoters, SAGA is required for recruitment of the basal transcription machinery. It influences RNA polymerase II transcriptional activity through different activities such as TBP interaction and promoter selectivity, interaction with transcription activators, and chromatin modification through histone acetylation and deubiquitination. Within the SAGA complex, participates to a subcomplex required for deubiquitination of H2B and for the maintenance of steady-state H3 methylation levels. The TREX-2 complex functions in docking export-competent ribonucleoprotein particles (mRNPs) to the nuclear entrance of the nuclear pore complex (nuclear basket). TREX-2 participates in mRNA export and accurate chromatin positioning in the nucleus by tethering genes to the nuclear periphery. May also be involved in cytoplasmic mRNA decay by interaction with components of P-bodies.</text>
</comment>
<keyword evidence="2" id="KW-0963">Cytoplasm</keyword>
<comment type="similarity">
    <text evidence="2">Belongs to the ENY2 family.</text>
</comment>
<dbReference type="AlphaFoldDB" id="A0A9W6T262"/>
<dbReference type="Proteomes" id="UP001165120">
    <property type="component" value="Unassembled WGS sequence"/>
</dbReference>
<gene>
    <name evidence="2" type="primary">SUS1</name>
    <name evidence="3" type="ORF">Cboi02_000357800</name>
</gene>
<accession>A0A9W6T262</accession>
<organism evidence="3 4">
    <name type="scientific">Candida boidinii</name>
    <name type="common">Yeast</name>
    <dbReference type="NCBI Taxonomy" id="5477"/>
    <lineage>
        <taxon>Eukaryota</taxon>
        <taxon>Fungi</taxon>
        <taxon>Dikarya</taxon>
        <taxon>Ascomycota</taxon>
        <taxon>Saccharomycotina</taxon>
        <taxon>Pichiomycetes</taxon>
        <taxon>Pichiales</taxon>
        <taxon>Pichiaceae</taxon>
        <taxon>Ogataea</taxon>
        <taxon>Ogataea/Candida clade</taxon>
    </lineage>
</organism>
<keyword evidence="2" id="KW-0010">Activator</keyword>
<dbReference type="GO" id="GO:0000932">
    <property type="term" value="C:P-body"/>
    <property type="evidence" value="ECO:0007669"/>
    <property type="project" value="UniProtKB-SubCell"/>
</dbReference>
<dbReference type="GO" id="GO:0071819">
    <property type="term" value="C:DUBm complex"/>
    <property type="evidence" value="ECO:0007669"/>
    <property type="project" value="UniProtKB-UniRule"/>
</dbReference>
<keyword evidence="2" id="KW-0539">Nucleus</keyword>
<keyword evidence="1 2" id="KW-0811">Translocation</keyword>
<dbReference type="PANTHER" id="PTHR12514">
    <property type="entry name" value="ENHANCER OF YELLOW 2 TRANSCRIPTION FACTOR"/>
    <property type="match status" value="1"/>
</dbReference>
<evidence type="ECO:0000256" key="2">
    <source>
        <dbReference type="HAMAP-Rule" id="MF_03046"/>
    </source>
</evidence>
<dbReference type="GO" id="GO:0005654">
    <property type="term" value="C:nucleoplasm"/>
    <property type="evidence" value="ECO:0007669"/>
    <property type="project" value="UniProtKB-SubCell"/>
</dbReference>
<proteinExistence type="inferred from homology"/>
<keyword evidence="2" id="KW-0813">Transport</keyword>
<sequence length="98" mass="11398">MTNQDTASLKAEIQQRLISSGKYDEIYRYLQIELMNSGWYDKIKLMAQDQISKDKSDNINFNKNLNILEPQALSCVPDEVKEKLLIKIKEFLDSVVEN</sequence>
<dbReference type="GO" id="GO:0000124">
    <property type="term" value="C:SAGA complex"/>
    <property type="evidence" value="ECO:0007669"/>
    <property type="project" value="UniProtKB-UniRule"/>
</dbReference>
<keyword evidence="4" id="KW-1185">Reference proteome</keyword>
<name>A0A9W6T262_CANBO</name>
<dbReference type="GO" id="GO:0006368">
    <property type="term" value="P:transcription elongation by RNA polymerase II"/>
    <property type="evidence" value="ECO:0007669"/>
    <property type="project" value="UniProtKB-UniRule"/>
</dbReference>
<dbReference type="OrthoDB" id="6221744at2759"/>
<evidence type="ECO:0000313" key="4">
    <source>
        <dbReference type="Proteomes" id="UP001165120"/>
    </source>
</evidence>
<keyword evidence="2" id="KW-0509">mRNA transport</keyword>
<keyword evidence="2" id="KW-0156">Chromatin regulator</keyword>